<proteinExistence type="predicted"/>
<protein>
    <recommendedName>
        <fullName evidence="11">G-protein coupled receptors family 1 profile domain-containing protein</fullName>
    </recommendedName>
</protein>
<feature type="compositionally biased region" description="Polar residues" evidence="9">
    <location>
        <begin position="200"/>
        <end position="213"/>
    </location>
</feature>
<dbReference type="GO" id="GO:0005886">
    <property type="term" value="C:plasma membrane"/>
    <property type="evidence" value="ECO:0007669"/>
    <property type="project" value="UniProtKB-SubCell"/>
</dbReference>
<feature type="transmembrane region" description="Helical" evidence="10">
    <location>
        <begin position="21"/>
        <end position="42"/>
    </location>
</feature>
<dbReference type="KEGG" id="spu:105440690"/>
<evidence type="ECO:0000256" key="5">
    <source>
        <dbReference type="ARBA" id="ARBA00023040"/>
    </source>
</evidence>
<organism evidence="12 13">
    <name type="scientific">Strongylocentrotus purpuratus</name>
    <name type="common">Purple sea urchin</name>
    <dbReference type="NCBI Taxonomy" id="7668"/>
    <lineage>
        <taxon>Eukaryota</taxon>
        <taxon>Metazoa</taxon>
        <taxon>Echinodermata</taxon>
        <taxon>Eleutherozoa</taxon>
        <taxon>Echinozoa</taxon>
        <taxon>Echinoidea</taxon>
        <taxon>Euechinoidea</taxon>
        <taxon>Echinacea</taxon>
        <taxon>Camarodonta</taxon>
        <taxon>Echinidea</taxon>
        <taxon>Strongylocentrotidae</taxon>
        <taxon>Strongylocentrotus</taxon>
    </lineage>
</organism>
<feature type="domain" description="G-protein coupled receptors family 1 profile" evidence="11">
    <location>
        <begin position="1"/>
        <end position="327"/>
    </location>
</feature>
<feature type="transmembrane region" description="Helical" evidence="10">
    <location>
        <begin position="309"/>
        <end position="330"/>
    </location>
</feature>
<evidence type="ECO:0000313" key="12">
    <source>
        <dbReference type="EnsemblMetazoa" id="XP_011669438"/>
    </source>
</evidence>
<feature type="compositionally biased region" description="Basic and acidic residues" evidence="9">
    <location>
        <begin position="147"/>
        <end position="158"/>
    </location>
</feature>
<dbReference type="RefSeq" id="XP_011669438.1">
    <property type="nucleotide sequence ID" value="XM_011671136.1"/>
</dbReference>
<reference evidence="12" key="2">
    <citation type="submission" date="2021-01" db="UniProtKB">
        <authorList>
            <consortium name="EnsemblMetazoa"/>
        </authorList>
    </citation>
    <scope>IDENTIFICATION</scope>
</reference>
<sequence length="364" mass="41128">MVTVNRYLLIKQSRKAYQRLCTGRAIPVVLIILWVLTLSNGVPLWINFSTEEDEMVTRRNMMIYLIINILPTLIIVPITNVMTLRIISKSRMRVACASSSVKKTPSTSARVKCVSFAGEKSKQTITNDSEMSPQNGLRSCNNFQNDGESKTDPSDEFKINISGGNVENPTNMTRQNKSFDIDLPLQQGHGPSKEVKDLASSPSNTLATETNPTPMEPALVTHAKESDGTVTDAQPSSVMSAEDPEIKENNSKKPNLVHLDKPKILQVGRGELKLMRLMLAMLILLLISWVPIVIEIFRQFEITNSLQNMIFYVHLIPMFPSIVPYIYLWSNVHFQRVLMKRVRLLCRVCCHTKATADRQETTFY</sequence>
<evidence type="ECO:0000256" key="2">
    <source>
        <dbReference type="ARBA" id="ARBA00022475"/>
    </source>
</evidence>
<keyword evidence="5" id="KW-0297">G-protein coupled receptor</keyword>
<evidence type="ECO:0000256" key="4">
    <source>
        <dbReference type="ARBA" id="ARBA00022989"/>
    </source>
</evidence>
<dbReference type="AlphaFoldDB" id="A0A7M7HL12"/>
<dbReference type="PROSITE" id="PS50262">
    <property type="entry name" value="G_PROTEIN_RECEP_F1_2"/>
    <property type="match status" value="1"/>
</dbReference>
<feature type="compositionally biased region" description="Polar residues" evidence="9">
    <location>
        <begin position="124"/>
        <end position="146"/>
    </location>
</feature>
<accession>A0A7M7HL12</accession>
<keyword evidence="6 10" id="KW-0472">Membrane</keyword>
<evidence type="ECO:0000256" key="6">
    <source>
        <dbReference type="ARBA" id="ARBA00023136"/>
    </source>
</evidence>
<keyword evidence="3 10" id="KW-0812">Transmembrane</keyword>
<feature type="transmembrane region" description="Helical" evidence="10">
    <location>
        <begin position="62"/>
        <end position="83"/>
    </location>
</feature>
<dbReference type="GO" id="GO:0004930">
    <property type="term" value="F:G protein-coupled receptor activity"/>
    <property type="evidence" value="ECO:0007669"/>
    <property type="project" value="UniProtKB-KW"/>
</dbReference>
<dbReference type="SUPFAM" id="SSF81321">
    <property type="entry name" value="Family A G protein-coupled receptor-like"/>
    <property type="match status" value="1"/>
</dbReference>
<name>A0A7M7HL12_STRPU</name>
<comment type="subcellular location">
    <subcellularLocation>
        <location evidence="1">Cell membrane</location>
        <topology evidence="1">Multi-pass membrane protein</topology>
    </subcellularLocation>
</comment>
<dbReference type="GeneID" id="105440690"/>
<dbReference type="InParanoid" id="A0A7M7HL12"/>
<keyword evidence="7" id="KW-0675">Receptor</keyword>
<dbReference type="PANTHER" id="PTHR24228">
    <property type="entry name" value="B2 BRADYKININ RECEPTOR/ANGIOTENSIN II RECEPTOR"/>
    <property type="match status" value="1"/>
</dbReference>
<dbReference type="InterPro" id="IPR017452">
    <property type="entry name" value="GPCR_Rhodpsn_7TM"/>
</dbReference>
<keyword evidence="13" id="KW-1185">Reference proteome</keyword>
<feature type="compositionally biased region" description="Polar residues" evidence="9">
    <location>
        <begin position="228"/>
        <end position="239"/>
    </location>
</feature>
<dbReference type="Gene3D" id="1.20.1070.10">
    <property type="entry name" value="Rhodopsin 7-helix transmembrane proteins"/>
    <property type="match status" value="2"/>
</dbReference>
<feature type="transmembrane region" description="Helical" evidence="10">
    <location>
        <begin position="277"/>
        <end position="297"/>
    </location>
</feature>
<keyword evidence="8" id="KW-0807">Transducer</keyword>
<keyword evidence="4 10" id="KW-1133">Transmembrane helix</keyword>
<dbReference type="Proteomes" id="UP000007110">
    <property type="component" value="Unassembled WGS sequence"/>
</dbReference>
<feature type="region of interest" description="Disordered" evidence="9">
    <location>
        <begin position="124"/>
        <end position="254"/>
    </location>
</feature>
<evidence type="ECO:0000256" key="7">
    <source>
        <dbReference type="ARBA" id="ARBA00023170"/>
    </source>
</evidence>
<evidence type="ECO:0000256" key="9">
    <source>
        <dbReference type="SAM" id="MobiDB-lite"/>
    </source>
</evidence>
<reference evidence="13" key="1">
    <citation type="submission" date="2015-02" db="EMBL/GenBank/DDBJ databases">
        <title>Genome sequencing for Strongylocentrotus purpuratus.</title>
        <authorList>
            <person name="Murali S."/>
            <person name="Liu Y."/>
            <person name="Vee V."/>
            <person name="English A."/>
            <person name="Wang M."/>
            <person name="Skinner E."/>
            <person name="Han Y."/>
            <person name="Muzny D.M."/>
            <person name="Worley K.C."/>
            <person name="Gibbs R.A."/>
        </authorList>
    </citation>
    <scope>NUCLEOTIDE SEQUENCE</scope>
</reference>
<feature type="compositionally biased region" description="Polar residues" evidence="9">
    <location>
        <begin position="162"/>
        <end position="178"/>
    </location>
</feature>
<evidence type="ECO:0000256" key="10">
    <source>
        <dbReference type="SAM" id="Phobius"/>
    </source>
</evidence>
<dbReference type="EnsemblMetazoa" id="XM_011671136">
    <property type="protein sequence ID" value="XP_011669438"/>
    <property type="gene ID" value="LOC105440690"/>
</dbReference>
<keyword evidence="2" id="KW-1003">Cell membrane</keyword>
<evidence type="ECO:0000256" key="1">
    <source>
        <dbReference type="ARBA" id="ARBA00004651"/>
    </source>
</evidence>
<evidence type="ECO:0000313" key="13">
    <source>
        <dbReference type="Proteomes" id="UP000007110"/>
    </source>
</evidence>
<dbReference type="PANTHER" id="PTHR24228:SF59">
    <property type="entry name" value="NEUROPEPTIDE RECEPTOR 15"/>
    <property type="match status" value="1"/>
</dbReference>
<evidence type="ECO:0000259" key="11">
    <source>
        <dbReference type="PROSITE" id="PS50262"/>
    </source>
</evidence>
<evidence type="ECO:0000256" key="3">
    <source>
        <dbReference type="ARBA" id="ARBA00022692"/>
    </source>
</evidence>
<evidence type="ECO:0000256" key="8">
    <source>
        <dbReference type="ARBA" id="ARBA00023224"/>
    </source>
</evidence>